<accession>K2NIL0</accession>
<evidence type="ECO:0000313" key="5">
    <source>
        <dbReference type="Proteomes" id="UP000007350"/>
    </source>
</evidence>
<dbReference type="EMBL" id="AHKC01001521">
    <property type="protein sequence ID" value="EKF39215.1"/>
    <property type="molecule type" value="Genomic_DNA"/>
</dbReference>
<protein>
    <recommendedName>
        <fullName evidence="6">RRM domain-containing protein</fullName>
    </recommendedName>
</protein>
<keyword evidence="1" id="KW-0175">Coiled coil</keyword>
<evidence type="ECO:0008006" key="6">
    <source>
        <dbReference type="Google" id="ProtNLM"/>
    </source>
</evidence>
<comment type="caution">
    <text evidence="4">The sequence shown here is derived from an EMBL/GenBank/DDBJ whole genome shotgun (WGS) entry which is preliminary data.</text>
</comment>
<dbReference type="AlphaFoldDB" id="K2NIL0"/>
<feature type="region of interest" description="Disordered" evidence="2">
    <location>
        <begin position="135"/>
        <end position="187"/>
    </location>
</feature>
<reference evidence="4 5" key="1">
    <citation type="journal article" date="2012" name="BMC Genomics">
        <title>Comparative genomic analysis of human infective Trypanosoma cruzi lineages with the bat-restricted subspecies T. cruzi marinkellei.</title>
        <authorList>
            <person name="Franzen O."/>
            <person name="Talavera-Lopez C."/>
            <person name="Ochaya S."/>
            <person name="Butler C.E."/>
            <person name="Messenger L.A."/>
            <person name="Lewis M.D."/>
            <person name="Llewellyn M.S."/>
            <person name="Marinkelle C.J."/>
            <person name="Tyler K.M."/>
            <person name="Miles M.A."/>
            <person name="Andersson B."/>
        </authorList>
    </citation>
    <scope>NUCLEOTIDE SEQUENCE [LARGE SCALE GENOMIC DNA]</scope>
    <source>
        <strain evidence="4 5">B7</strain>
    </source>
</reference>
<keyword evidence="3" id="KW-0472">Membrane</keyword>
<organism evidence="4 5">
    <name type="scientific">Trypanosoma cruzi marinkellei</name>
    <dbReference type="NCBI Taxonomy" id="85056"/>
    <lineage>
        <taxon>Eukaryota</taxon>
        <taxon>Discoba</taxon>
        <taxon>Euglenozoa</taxon>
        <taxon>Kinetoplastea</taxon>
        <taxon>Metakinetoplastina</taxon>
        <taxon>Trypanosomatida</taxon>
        <taxon>Trypanosomatidae</taxon>
        <taxon>Trypanosoma</taxon>
        <taxon>Schizotrypanum</taxon>
    </lineage>
</organism>
<evidence type="ECO:0000256" key="3">
    <source>
        <dbReference type="SAM" id="Phobius"/>
    </source>
</evidence>
<dbReference type="OrthoDB" id="271122at2759"/>
<sequence>MSVFFLPFSPFCVCICAHLCFGESFRSVVKQKKKDARMGLIFITLFSLSSCCAFLLLNFFFVCFYSFAGASLLLPNIVEGEGRKKKEERRRSVEGLTPSFVALEFVPMVKRDLEKERQLELAAIWGTETDGDLRYPRRRRSTAKQPTATATAAADTDGTNDVLSSLGSDAVSESGGSDRGALKKKREKKGKKALSAYRLHCFVAPGTERNAVRTVFDAYEPKVEIRVSQKGNLLNKTHYAVLTFRNKAMALHSVKMLDGTDQRELLGVKELKLGLMLSRKEQNASRRSMRKRLEEERERKMVKETEEDVTFIKNFMNLYAPSG</sequence>
<proteinExistence type="predicted"/>
<name>K2NIL0_TRYCR</name>
<gene>
    <name evidence="4" type="ORF">MOQ_000565</name>
</gene>
<feature type="coiled-coil region" evidence="1">
    <location>
        <begin position="279"/>
        <end position="306"/>
    </location>
</feature>
<feature type="transmembrane region" description="Helical" evidence="3">
    <location>
        <begin position="38"/>
        <end position="67"/>
    </location>
</feature>
<feature type="compositionally biased region" description="Low complexity" evidence="2">
    <location>
        <begin position="147"/>
        <end position="159"/>
    </location>
</feature>
<keyword evidence="3" id="KW-0812">Transmembrane</keyword>
<evidence type="ECO:0000256" key="2">
    <source>
        <dbReference type="SAM" id="MobiDB-lite"/>
    </source>
</evidence>
<evidence type="ECO:0000313" key="4">
    <source>
        <dbReference type="EMBL" id="EKF39215.1"/>
    </source>
</evidence>
<keyword evidence="5" id="KW-1185">Reference proteome</keyword>
<evidence type="ECO:0000256" key="1">
    <source>
        <dbReference type="SAM" id="Coils"/>
    </source>
</evidence>
<keyword evidence="3" id="KW-1133">Transmembrane helix</keyword>
<dbReference type="Proteomes" id="UP000007350">
    <property type="component" value="Unassembled WGS sequence"/>
</dbReference>